<protein>
    <recommendedName>
        <fullName evidence="3">Partial AB-hydrolase lipase domain-containing protein</fullName>
    </recommendedName>
</protein>
<evidence type="ECO:0000256" key="1">
    <source>
        <dbReference type="ARBA" id="ARBA00010701"/>
    </source>
</evidence>
<feature type="active site" description="Charge relay system" evidence="2">
    <location>
        <position position="429"/>
    </location>
</feature>
<accession>A0ABD3A366</accession>
<evidence type="ECO:0000259" key="3">
    <source>
        <dbReference type="Pfam" id="PF04083"/>
    </source>
</evidence>
<evidence type="ECO:0000313" key="5">
    <source>
        <dbReference type="Proteomes" id="UP001630127"/>
    </source>
</evidence>
<dbReference type="InterPro" id="IPR000801">
    <property type="entry name" value="Esterase-like"/>
</dbReference>
<dbReference type="InterPro" id="IPR006693">
    <property type="entry name" value="AB_hydrolase_lipase"/>
</dbReference>
<dbReference type="SUPFAM" id="SSF53474">
    <property type="entry name" value="alpha/beta-Hydrolases"/>
    <property type="match status" value="1"/>
</dbReference>
<dbReference type="EMBL" id="JBJUIK010000006">
    <property type="protein sequence ID" value="KAL3526171.1"/>
    <property type="molecule type" value="Genomic_DNA"/>
</dbReference>
<dbReference type="InterPro" id="IPR025483">
    <property type="entry name" value="Lipase_euk"/>
</dbReference>
<reference evidence="4 5" key="1">
    <citation type="submission" date="2024-11" db="EMBL/GenBank/DDBJ databases">
        <title>A near-complete genome assembly of Cinchona calisaya.</title>
        <authorList>
            <person name="Lian D.C."/>
            <person name="Zhao X.W."/>
            <person name="Wei L."/>
        </authorList>
    </citation>
    <scope>NUCLEOTIDE SEQUENCE [LARGE SCALE GENOMIC DNA]</scope>
    <source>
        <tissue evidence="4">Nenye</tissue>
    </source>
</reference>
<dbReference type="PANTHER" id="PTHR11005">
    <property type="entry name" value="LYSOSOMAL ACID LIPASE-RELATED"/>
    <property type="match status" value="1"/>
</dbReference>
<feature type="active site" description="Charge relay system" evidence="2">
    <location>
        <position position="396"/>
    </location>
</feature>
<dbReference type="InterPro" id="IPR029058">
    <property type="entry name" value="AB_hydrolase_fold"/>
</dbReference>
<name>A0ABD3A366_9GENT</name>
<dbReference type="AlphaFoldDB" id="A0ABD3A366"/>
<evidence type="ECO:0000256" key="2">
    <source>
        <dbReference type="PIRSR" id="PIRSR000862-1"/>
    </source>
</evidence>
<organism evidence="4 5">
    <name type="scientific">Cinchona calisaya</name>
    <dbReference type="NCBI Taxonomy" id="153742"/>
    <lineage>
        <taxon>Eukaryota</taxon>
        <taxon>Viridiplantae</taxon>
        <taxon>Streptophyta</taxon>
        <taxon>Embryophyta</taxon>
        <taxon>Tracheophyta</taxon>
        <taxon>Spermatophyta</taxon>
        <taxon>Magnoliopsida</taxon>
        <taxon>eudicotyledons</taxon>
        <taxon>Gunneridae</taxon>
        <taxon>Pentapetalae</taxon>
        <taxon>asterids</taxon>
        <taxon>lamiids</taxon>
        <taxon>Gentianales</taxon>
        <taxon>Rubiaceae</taxon>
        <taxon>Cinchonoideae</taxon>
        <taxon>Cinchoneae</taxon>
        <taxon>Cinchona</taxon>
    </lineage>
</organism>
<dbReference type="FunFam" id="3.40.50.1820:FF:000126">
    <property type="entry name" value="Lipase"/>
    <property type="match status" value="1"/>
</dbReference>
<dbReference type="Proteomes" id="UP001630127">
    <property type="component" value="Unassembled WGS sequence"/>
</dbReference>
<gene>
    <name evidence="4" type="ORF">ACH5RR_014543</name>
</gene>
<comment type="caution">
    <text evidence="4">The sequence shown here is derived from an EMBL/GenBank/DDBJ whole genome shotgun (WGS) entry which is preliminary data.</text>
</comment>
<keyword evidence="5" id="KW-1185">Reference proteome</keyword>
<sequence>MFTLDYEFSTSIYTFSSKLRVPGIRLWAQNQLSELKQEMALGCSLNLAILSLCVLLCLKLNSANEVVASSRGPFHLTDTHVDIGAAQSGICASAVTMHGYKCQEFDVTTDDGYILSVQRIPEGLAGGGGMNRPPVLLQHGVLVDGMTWLLNSPQQSLAMILADNGFDVWIANIRGTRFSRRHVKLDPSEPEFWNWTWDDLVIHELPAVLEFVFQQTGQKIHYVGHSMGTLMALAAFSERKQLDKVKSAALLSPIAYLSHMTTALGVVAAKAFIGEITTIFGLSEFNPKGDAVANLLKIFCAQPGVDCYDLLTAVTGKNCCLNASTVEICLKNEPQSTSTKNLVHLAQTVRDGMLTKYDYGNSNYNVAHYGESRPPPYNLTNIPHDLPIFLSYGGQDALSDVKDVETLLDSLKFHDVDKFYVQYIKDYAHADFIMGVTAKDLVYNQIVKFFRSNQN</sequence>
<evidence type="ECO:0000313" key="4">
    <source>
        <dbReference type="EMBL" id="KAL3526171.1"/>
    </source>
</evidence>
<dbReference type="Gene3D" id="3.40.50.1820">
    <property type="entry name" value="alpha/beta hydrolase"/>
    <property type="match status" value="1"/>
</dbReference>
<comment type="similarity">
    <text evidence="1">Belongs to the AB hydrolase superfamily. Lipase family.</text>
</comment>
<feature type="domain" description="Partial AB-hydrolase lipase" evidence="3">
    <location>
        <begin position="95"/>
        <end position="151"/>
    </location>
</feature>
<dbReference type="Pfam" id="PF04083">
    <property type="entry name" value="Abhydro_lipase"/>
    <property type="match status" value="1"/>
</dbReference>
<feature type="active site" description="Nucleophile" evidence="2">
    <location>
        <position position="226"/>
    </location>
</feature>
<dbReference type="PIRSF" id="PIRSF000862">
    <property type="entry name" value="Steryl_ester_lip"/>
    <property type="match status" value="1"/>
</dbReference>
<dbReference type="Pfam" id="PF00756">
    <property type="entry name" value="Esterase"/>
    <property type="match status" value="1"/>
</dbReference>
<proteinExistence type="inferred from homology"/>